<evidence type="ECO:0000313" key="2">
    <source>
        <dbReference type="Proteomes" id="UP001500547"/>
    </source>
</evidence>
<dbReference type="Proteomes" id="UP001500547">
    <property type="component" value="Unassembled WGS sequence"/>
</dbReference>
<reference evidence="2" key="1">
    <citation type="journal article" date="2019" name="Int. J. Syst. Evol. Microbiol.">
        <title>The Global Catalogue of Microorganisms (GCM) 10K type strain sequencing project: providing services to taxonomists for standard genome sequencing and annotation.</title>
        <authorList>
            <consortium name="The Broad Institute Genomics Platform"/>
            <consortium name="The Broad Institute Genome Sequencing Center for Infectious Disease"/>
            <person name="Wu L."/>
            <person name="Ma J."/>
        </authorList>
    </citation>
    <scope>NUCLEOTIDE SEQUENCE [LARGE SCALE GENOMIC DNA]</scope>
    <source>
        <strain evidence="2">JCM 18715</strain>
    </source>
</reference>
<comment type="caution">
    <text evidence="1">The sequence shown here is derived from an EMBL/GenBank/DDBJ whole genome shotgun (WGS) entry which is preliminary data.</text>
</comment>
<gene>
    <name evidence="1" type="ORF">GCM10025770_07760</name>
</gene>
<protein>
    <submittedName>
        <fullName evidence="1">Uncharacterized protein</fullName>
    </submittedName>
</protein>
<accession>A0ABP9QDU9</accession>
<name>A0ABP9QDU9_9RHOO</name>
<dbReference type="Gene3D" id="2.60.120.200">
    <property type="match status" value="1"/>
</dbReference>
<evidence type="ECO:0000313" key="1">
    <source>
        <dbReference type="EMBL" id="GAA5160260.1"/>
    </source>
</evidence>
<dbReference type="EMBL" id="BAABLD010000002">
    <property type="protein sequence ID" value="GAA5160260.1"/>
    <property type="molecule type" value="Genomic_DNA"/>
</dbReference>
<sequence>MLTSNGKFAGYGESFAVVAKELTGDFTFTATVASISVPFTVDSSDAYRLGVMLCDCSNGSTSTAPIIVVSGLSPTGAGTDYQPFYAARTTALVSGVGGASLNQDFTGVAVSIGSTAASVPLTKLRIVRSGNTVTAYVSRDGGTSWTTSGSAIGTLSGLPAKVHAGVFAANNVATRTVFTNITITQP</sequence>
<proteinExistence type="predicted"/>
<keyword evidence="2" id="KW-1185">Reference proteome</keyword>
<organism evidence="1 2">
    <name type="scientific">Viridibacterium curvum</name>
    <dbReference type="NCBI Taxonomy" id="1101404"/>
    <lineage>
        <taxon>Bacteria</taxon>
        <taxon>Pseudomonadati</taxon>
        <taxon>Pseudomonadota</taxon>
        <taxon>Betaproteobacteria</taxon>
        <taxon>Rhodocyclales</taxon>
        <taxon>Rhodocyclaceae</taxon>
        <taxon>Viridibacterium</taxon>
    </lineage>
</organism>